<evidence type="ECO:0000259" key="2">
    <source>
        <dbReference type="PROSITE" id="PS50975"/>
    </source>
</evidence>
<comment type="caution">
    <text evidence="3">The sequence shown here is derived from an EMBL/GenBank/DDBJ whole genome shotgun (WGS) entry which is preliminary data.</text>
</comment>
<evidence type="ECO:0000313" key="3">
    <source>
        <dbReference type="EMBL" id="TWT33274.1"/>
    </source>
</evidence>
<reference evidence="3 4" key="1">
    <citation type="submission" date="2019-02" db="EMBL/GenBank/DDBJ databases">
        <title>Deep-cultivation of Planctomycetes and their phenomic and genomic characterization uncovers novel biology.</title>
        <authorList>
            <person name="Wiegand S."/>
            <person name="Jogler M."/>
            <person name="Boedeker C."/>
            <person name="Pinto D."/>
            <person name="Vollmers J."/>
            <person name="Rivas-Marin E."/>
            <person name="Kohn T."/>
            <person name="Peeters S.H."/>
            <person name="Heuer A."/>
            <person name="Rast P."/>
            <person name="Oberbeckmann S."/>
            <person name="Bunk B."/>
            <person name="Jeske O."/>
            <person name="Meyerdierks A."/>
            <person name="Storesund J.E."/>
            <person name="Kallscheuer N."/>
            <person name="Luecker S."/>
            <person name="Lage O.M."/>
            <person name="Pohl T."/>
            <person name="Merkel B.J."/>
            <person name="Hornburger P."/>
            <person name="Mueller R.-W."/>
            <person name="Bruemmer F."/>
            <person name="Labrenz M."/>
            <person name="Spormann A.M."/>
            <person name="Op Den Camp H."/>
            <person name="Overmann J."/>
            <person name="Amann R."/>
            <person name="Jetten M.S.M."/>
            <person name="Mascher T."/>
            <person name="Medema M.H."/>
            <person name="Devos D.P."/>
            <person name="Kaster A.-K."/>
            <person name="Ovreas L."/>
            <person name="Rohde M."/>
            <person name="Galperin M.Y."/>
            <person name="Jogler C."/>
        </authorList>
    </citation>
    <scope>NUCLEOTIDE SEQUENCE [LARGE SCALE GENOMIC DNA]</scope>
    <source>
        <strain evidence="3 4">Enr8</strain>
    </source>
</reference>
<dbReference type="RefSeq" id="WP_146432996.1">
    <property type="nucleotide sequence ID" value="NZ_SJPF01000003.1"/>
</dbReference>
<dbReference type="GO" id="GO:0005524">
    <property type="term" value="F:ATP binding"/>
    <property type="evidence" value="ECO:0007669"/>
    <property type="project" value="UniProtKB-UniRule"/>
</dbReference>
<dbReference type="InterPro" id="IPR011761">
    <property type="entry name" value="ATP-grasp"/>
</dbReference>
<keyword evidence="1" id="KW-0547">Nucleotide-binding</keyword>
<dbReference type="InterPro" id="IPR003806">
    <property type="entry name" value="ATP-grasp_PylC-type"/>
</dbReference>
<protein>
    <recommendedName>
        <fullName evidence="2">ATP-grasp domain-containing protein</fullName>
    </recommendedName>
</protein>
<evidence type="ECO:0000256" key="1">
    <source>
        <dbReference type="PROSITE-ProRule" id="PRU00409"/>
    </source>
</evidence>
<name>A0A5C5V3Y8_9BACT</name>
<dbReference type="Gene3D" id="3.30.470.20">
    <property type="entry name" value="ATP-grasp fold, B domain"/>
    <property type="match status" value="1"/>
</dbReference>
<accession>A0A5C5V3Y8</accession>
<dbReference type="GO" id="GO:0046872">
    <property type="term" value="F:metal ion binding"/>
    <property type="evidence" value="ECO:0007669"/>
    <property type="project" value="InterPro"/>
</dbReference>
<dbReference type="OrthoDB" id="1804072at2"/>
<organism evidence="3 4">
    <name type="scientific">Blastopirellula retiformator</name>
    <dbReference type="NCBI Taxonomy" id="2527970"/>
    <lineage>
        <taxon>Bacteria</taxon>
        <taxon>Pseudomonadati</taxon>
        <taxon>Planctomycetota</taxon>
        <taxon>Planctomycetia</taxon>
        <taxon>Pirellulales</taxon>
        <taxon>Pirellulaceae</taxon>
        <taxon>Blastopirellula</taxon>
    </lineage>
</organism>
<feature type="domain" description="ATP-grasp" evidence="2">
    <location>
        <begin position="87"/>
        <end position="281"/>
    </location>
</feature>
<gene>
    <name evidence="3" type="ORF">Enr8_30990</name>
</gene>
<dbReference type="AlphaFoldDB" id="A0A5C5V3Y8"/>
<dbReference type="EMBL" id="SJPF01000003">
    <property type="protein sequence ID" value="TWT33274.1"/>
    <property type="molecule type" value="Genomic_DNA"/>
</dbReference>
<keyword evidence="1" id="KW-0067">ATP-binding</keyword>
<dbReference type="SUPFAM" id="SSF56059">
    <property type="entry name" value="Glutathione synthetase ATP-binding domain-like"/>
    <property type="match status" value="1"/>
</dbReference>
<evidence type="ECO:0000313" key="4">
    <source>
        <dbReference type="Proteomes" id="UP000318878"/>
    </source>
</evidence>
<keyword evidence="4" id="KW-1185">Reference proteome</keyword>
<sequence>MTSPNLPQRIAVVGCSCRAAVACLQRSGAAALAADQFADADLRQMAPAMQLADYPAEIPAWLAATDATHWMYVGGLENHPEIIEAAADVRPLLGVPAPALAAIRDPLTLQQTLRLAGFPFPETQLEPPRAGHWIVKPRKTAGGLSIGPFRQPVETEEVVYQRLLRGQAYGAAFVAIDGRAHFLGATRQLFGRKWKAPQPYQYAGSVGPISLADTHQATLERLANYLVASTALSGLFGVDFILSDGELWPLEINPRFTAAMELLPVDVMRLHLSAWLPEWRGENATPIDHPVDVRGKLFVYAPVDFVWTEQLAAAICATGATIADVPMVGAVLIQSSPVLTLLDSAVSPGHLARQLARQAGQIRHLLCHKRP</sequence>
<proteinExistence type="predicted"/>
<dbReference type="PROSITE" id="PS50975">
    <property type="entry name" value="ATP_GRASP"/>
    <property type="match status" value="1"/>
</dbReference>
<dbReference type="Pfam" id="PF02655">
    <property type="entry name" value="ATP-grasp_3"/>
    <property type="match status" value="1"/>
</dbReference>
<dbReference type="Proteomes" id="UP000318878">
    <property type="component" value="Unassembled WGS sequence"/>
</dbReference>